<dbReference type="Pfam" id="PF00924">
    <property type="entry name" value="MS_channel_2nd"/>
    <property type="match status" value="1"/>
</dbReference>
<evidence type="ECO:0008006" key="12">
    <source>
        <dbReference type="Google" id="ProtNLM"/>
    </source>
</evidence>
<dbReference type="InterPro" id="IPR006685">
    <property type="entry name" value="MscS_channel_2nd"/>
</dbReference>
<evidence type="ECO:0000256" key="6">
    <source>
        <dbReference type="ARBA" id="ARBA00023136"/>
    </source>
</evidence>
<feature type="transmembrane region" description="Helical" evidence="7">
    <location>
        <begin position="348"/>
        <end position="366"/>
    </location>
</feature>
<keyword evidence="5 7" id="KW-1133">Transmembrane helix</keyword>
<evidence type="ECO:0000256" key="1">
    <source>
        <dbReference type="ARBA" id="ARBA00004651"/>
    </source>
</evidence>
<dbReference type="InterPro" id="IPR011014">
    <property type="entry name" value="MscS_channel_TM-2"/>
</dbReference>
<evidence type="ECO:0000256" key="3">
    <source>
        <dbReference type="ARBA" id="ARBA00022475"/>
    </source>
</evidence>
<comment type="caution">
    <text evidence="10">The sequence shown here is derived from an EMBL/GenBank/DDBJ whole genome shotgun (WGS) entry which is preliminary data.</text>
</comment>
<dbReference type="InterPro" id="IPR011066">
    <property type="entry name" value="MscS_channel_C_sf"/>
</dbReference>
<dbReference type="InterPro" id="IPR045042">
    <property type="entry name" value="YnaI-like"/>
</dbReference>
<comment type="subcellular location">
    <subcellularLocation>
        <location evidence="1">Cell membrane</location>
        <topology evidence="1">Multi-pass membrane protein</topology>
    </subcellularLocation>
</comment>
<dbReference type="PANTHER" id="PTHR43634">
    <property type="entry name" value="OW CONDUCTANCE MECHANOSENSITIVE CHANNEL"/>
    <property type="match status" value="1"/>
</dbReference>
<dbReference type="InterPro" id="IPR049278">
    <property type="entry name" value="MS_channel_C"/>
</dbReference>
<evidence type="ECO:0000259" key="8">
    <source>
        <dbReference type="Pfam" id="PF00924"/>
    </source>
</evidence>
<evidence type="ECO:0000256" key="5">
    <source>
        <dbReference type="ARBA" id="ARBA00022989"/>
    </source>
</evidence>
<dbReference type="EMBL" id="BMYF01000006">
    <property type="protein sequence ID" value="GHB32846.1"/>
    <property type="molecule type" value="Genomic_DNA"/>
</dbReference>
<dbReference type="Proteomes" id="UP000642809">
    <property type="component" value="Unassembled WGS sequence"/>
</dbReference>
<evidence type="ECO:0000259" key="9">
    <source>
        <dbReference type="Pfam" id="PF21082"/>
    </source>
</evidence>
<dbReference type="GO" id="GO:0005886">
    <property type="term" value="C:plasma membrane"/>
    <property type="evidence" value="ECO:0007669"/>
    <property type="project" value="UniProtKB-SubCell"/>
</dbReference>
<dbReference type="InterPro" id="IPR023408">
    <property type="entry name" value="MscS_beta-dom_sf"/>
</dbReference>
<comment type="similarity">
    <text evidence="2">Belongs to the MscS (TC 1.A.23) family.</text>
</comment>
<feature type="domain" description="Mechanosensitive ion channel MscS" evidence="8">
    <location>
        <begin position="368"/>
        <end position="433"/>
    </location>
</feature>
<feature type="transmembrane region" description="Helical" evidence="7">
    <location>
        <begin position="287"/>
        <end position="305"/>
    </location>
</feature>
<dbReference type="Gene3D" id="1.10.287.1260">
    <property type="match status" value="1"/>
</dbReference>
<feature type="transmembrane region" description="Helical" evidence="7">
    <location>
        <begin position="243"/>
        <end position="267"/>
    </location>
</feature>
<keyword evidence="4 7" id="KW-0812">Transmembrane</keyword>
<dbReference type="InterPro" id="IPR010920">
    <property type="entry name" value="LSM_dom_sf"/>
</dbReference>
<organism evidence="10 11">
    <name type="scientific">Mongoliitalea lutea</name>
    <dbReference type="NCBI Taxonomy" id="849756"/>
    <lineage>
        <taxon>Bacteria</taxon>
        <taxon>Pseudomonadati</taxon>
        <taxon>Bacteroidota</taxon>
        <taxon>Cytophagia</taxon>
        <taxon>Cytophagales</taxon>
        <taxon>Cyclobacteriaceae</taxon>
        <taxon>Mongoliitalea</taxon>
    </lineage>
</organism>
<gene>
    <name evidence="10" type="ORF">GCM10008106_12150</name>
</gene>
<dbReference type="PANTHER" id="PTHR43634:SF2">
    <property type="entry name" value="LOW CONDUCTANCE MECHANOSENSITIVE CHANNEL YNAI"/>
    <property type="match status" value="1"/>
</dbReference>
<dbReference type="Gene3D" id="2.30.30.60">
    <property type="match status" value="1"/>
</dbReference>
<feature type="domain" description="Mechanosensitive ion channel MscS C-terminal" evidence="9">
    <location>
        <begin position="444"/>
        <end position="523"/>
    </location>
</feature>
<dbReference type="AlphaFoldDB" id="A0A8J3G4V6"/>
<evidence type="ECO:0000256" key="4">
    <source>
        <dbReference type="ARBA" id="ARBA00022692"/>
    </source>
</evidence>
<keyword evidence="11" id="KW-1185">Reference proteome</keyword>
<keyword evidence="3" id="KW-1003">Cell membrane</keyword>
<reference evidence="10" key="1">
    <citation type="journal article" date="2014" name="Int. J. Syst. Evol. Microbiol.">
        <title>Complete genome sequence of Corynebacterium casei LMG S-19264T (=DSM 44701T), isolated from a smear-ripened cheese.</title>
        <authorList>
            <consortium name="US DOE Joint Genome Institute (JGI-PGF)"/>
            <person name="Walter F."/>
            <person name="Albersmeier A."/>
            <person name="Kalinowski J."/>
            <person name="Ruckert C."/>
        </authorList>
    </citation>
    <scope>NUCLEOTIDE SEQUENCE</scope>
    <source>
        <strain evidence="10">KCTC 23224</strain>
    </source>
</reference>
<dbReference type="GO" id="GO:0008381">
    <property type="term" value="F:mechanosensitive monoatomic ion channel activity"/>
    <property type="evidence" value="ECO:0007669"/>
    <property type="project" value="UniProtKB-ARBA"/>
</dbReference>
<proteinExistence type="inferred from homology"/>
<keyword evidence="6 7" id="KW-0472">Membrane</keyword>
<evidence type="ECO:0000256" key="7">
    <source>
        <dbReference type="SAM" id="Phobius"/>
    </source>
</evidence>
<evidence type="ECO:0000313" key="11">
    <source>
        <dbReference type="Proteomes" id="UP000642809"/>
    </source>
</evidence>
<dbReference type="Gene3D" id="3.30.70.100">
    <property type="match status" value="1"/>
</dbReference>
<feature type="transmembrane region" description="Helical" evidence="7">
    <location>
        <begin position="200"/>
        <end position="223"/>
    </location>
</feature>
<reference evidence="10" key="2">
    <citation type="submission" date="2020-09" db="EMBL/GenBank/DDBJ databases">
        <authorList>
            <person name="Sun Q."/>
            <person name="Kim S."/>
        </authorList>
    </citation>
    <scope>NUCLEOTIDE SEQUENCE</scope>
    <source>
        <strain evidence="10">KCTC 23224</strain>
    </source>
</reference>
<dbReference type="Pfam" id="PF21082">
    <property type="entry name" value="MS_channel_3rd"/>
    <property type="match status" value="1"/>
</dbReference>
<name>A0A8J3G4V6_9BACT</name>
<dbReference type="SUPFAM" id="SSF82861">
    <property type="entry name" value="Mechanosensitive channel protein MscS (YggB), transmembrane region"/>
    <property type="match status" value="1"/>
</dbReference>
<evidence type="ECO:0000256" key="2">
    <source>
        <dbReference type="ARBA" id="ARBA00008017"/>
    </source>
</evidence>
<accession>A0A8J3G4V6</accession>
<protein>
    <recommendedName>
        <fullName evidence="12">MscS family membrane protein</fullName>
    </recommendedName>
</protein>
<dbReference type="SUPFAM" id="SSF50182">
    <property type="entry name" value="Sm-like ribonucleoproteins"/>
    <property type="match status" value="1"/>
</dbReference>
<evidence type="ECO:0000313" key="10">
    <source>
        <dbReference type="EMBL" id="GHB32846.1"/>
    </source>
</evidence>
<sequence>MSRAQTVYFINFAAQLHAWMMKKLFWLIAIVSLTWAPVMGQVMVDGSPVPVDPEDYHNLKTPYTASLTFFLNLREDNFDPEAAALSLMTDDLGEGVEPRELAIKLKQIFDGNGVAIRFAEIPNEATFIDSVYTNQAKYFFDTRVLPFVYLQKYGDEWKFSAFTVSQIHELHRATFPFGTDQLINQLPKMGTKTYFGFQTWQLVGLFGFILLLFLAHKLFTFLFDRVILFSLERLGYGNVGEKYILPVAKVLSIYLILLVSALFIRLLQLPVEVVAFVLKMLHAAKPFVLTIVFYKIVDVVALYFAKLAEKTESTLDDQLVPLVRKTLKAFVVVVGTLFILKEGLDVDIVPFLTGLSIGGLAFALAAQDTIKNFFGSVMIFIDKPFQVGDWITSGDVDGTVEEVGFRSTRIRTFRNSVTYIPNGKIADATIDNHGLRQYRRFYTTLTVTYDTPHELIETFVQGLREIVLKHPETRKDAFNIYFNNLSSYSKDIMFYIFFEVPTWPEELRCRHEILIQIVQLAEVLGIRFAFPTQTLHMESFPEKKDLIPGYPSDASVYKQKLTQFLNQELGKKE</sequence>
<dbReference type="SUPFAM" id="SSF82689">
    <property type="entry name" value="Mechanosensitive channel protein MscS (YggB), C-terminal domain"/>
    <property type="match status" value="1"/>
</dbReference>